<protein>
    <recommendedName>
        <fullName evidence="9">SH3 domain-containing protein</fullName>
    </recommendedName>
</protein>
<feature type="compositionally biased region" description="Low complexity" evidence="7">
    <location>
        <begin position="46"/>
        <end position="59"/>
    </location>
</feature>
<dbReference type="PANTHER" id="PTHR15549">
    <property type="entry name" value="PAIRED IMMUNOGLOBULIN-LIKE TYPE 2 RECEPTOR"/>
    <property type="match status" value="1"/>
</dbReference>
<gene>
    <name evidence="10" type="ORF">K470DRAFT_263062</name>
</gene>
<dbReference type="GO" id="GO:0071944">
    <property type="term" value="C:cell periphery"/>
    <property type="evidence" value="ECO:0007669"/>
    <property type="project" value="UniProtKB-ARBA"/>
</dbReference>
<dbReference type="Gene3D" id="2.30.30.40">
    <property type="entry name" value="SH3 Domains"/>
    <property type="match status" value="1"/>
</dbReference>
<evidence type="ECO:0000259" key="9">
    <source>
        <dbReference type="PROSITE" id="PS50002"/>
    </source>
</evidence>
<evidence type="ECO:0000313" key="10">
    <source>
        <dbReference type="EMBL" id="KAF2862207.1"/>
    </source>
</evidence>
<dbReference type="Proteomes" id="UP000799421">
    <property type="component" value="Unassembled WGS sequence"/>
</dbReference>
<evidence type="ECO:0000256" key="2">
    <source>
        <dbReference type="ARBA" id="ARBA00022443"/>
    </source>
</evidence>
<dbReference type="InterPro" id="IPR051694">
    <property type="entry name" value="Immunoregulatory_rcpt-like"/>
</dbReference>
<dbReference type="AlphaFoldDB" id="A0A6A7C4M6"/>
<evidence type="ECO:0000256" key="7">
    <source>
        <dbReference type="SAM" id="MobiDB-lite"/>
    </source>
</evidence>
<evidence type="ECO:0000313" key="11">
    <source>
        <dbReference type="Proteomes" id="UP000799421"/>
    </source>
</evidence>
<organism evidence="10 11">
    <name type="scientific">Piedraia hortae CBS 480.64</name>
    <dbReference type="NCBI Taxonomy" id="1314780"/>
    <lineage>
        <taxon>Eukaryota</taxon>
        <taxon>Fungi</taxon>
        <taxon>Dikarya</taxon>
        <taxon>Ascomycota</taxon>
        <taxon>Pezizomycotina</taxon>
        <taxon>Dothideomycetes</taxon>
        <taxon>Dothideomycetidae</taxon>
        <taxon>Capnodiales</taxon>
        <taxon>Piedraiaceae</taxon>
        <taxon>Piedraia</taxon>
    </lineage>
</organism>
<feature type="compositionally biased region" description="Basic and acidic residues" evidence="7">
    <location>
        <begin position="14"/>
        <end position="44"/>
    </location>
</feature>
<dbReference type="EMBL" id="MU005967">
    <property type="protein sequence ID" value="KAF2862207.1"/>
    <property type="molecule type" value="Genomic_DNA"/>
</dbReference>
<keyword evidence="11" id="KW-1185">Reference proteome</keyword>
<dbReference type="CDD" id="cd11854">
    <property type="entry name" value="SH3_Fus1p"/>
    <property type="match status" value="1"/>
</dbReference>
<feature type="compositionally biased region" description="Basic and acidic residues" evidence="7">
    <location>
        <begin position="269"/>
        <end position="292"/>
    </location>
</feature>
<dbReference type="Pfam" id="PF14604">
    <property type="entry name" value="SH3_9"/>
    <property type="match status" value="1"/>
</dbReference>
<keyword evidence="4 8" id="KW-1133">Transmembrane helix</keyword>
<name>A0A6A7C4M6_9PEZI</name>
<keyword evidence="3 8" id="KW-0812">Transmembrane</keyword>
<keyword evidence="5 8" id="KW-0472">Membrane</keyword>
<dbReference type="InterPro" id="IPR001452">
    <property type="entry name" value="SH3_domain"/>
</dbReference>
<keyword evidence="2 6" id="KW-0728">SH3 domain</keyword>
<evidence type="ECO:0000256" key="1">
    <source>
        <dbReference type="ARBA" id="ARBA00004167"/>
    </source>
</evidence>
<dbReference type="SMART" id="SM00326">
    <property type="entry name" value="SH3"/>
    <property type="match status" value="1"/>
</dbReference>
<feature type="transmembrane region" description="Helical" evidence="8">
    <location>
        <begin position="185"/>
        <end position="208"/>
    </location>
</feature>
<dbReference type="PANTHER" id="PTHR15549:SF26">
    <property type="entry name" value="AXIAL BUDDING PATTERN PROTEIN 2-RELATED"/>
    <property type="match status" value="1"/>
</dbReference>
<feature type="region of interest" description="Disordered" evidence="7">
    <location>
        <begin position="1"/>
        <end position="71"/>
    </location>
</feature>
<feature type="domain" description="SH3" evidence="9">
    <location>
        <begin position="315"/>
        <end position="376"/>
    </location>
</feature>
<sequence length="394" mass="42114">MGLHHQLNHGRVFHGAEARQHLRERKRDSHGTEIKMNIPKDHPAHQKAAAARPADPAQKAHYKQAAARPADRAQIDSILAKHNTPNKYQDGSRVADNAASSSISDAEASYRAAKSAAHAGPTLPPGHDNKNRFLNPPTSAALPTTSSGSNAIVGTPLSHSPQAVVGTPLSATRGPESNAGMTGGAMAGMALGIIFGFALVAGVLFFCWRRKRNPAGHREMADNKVNSIDSVGADMSEKDGGSKMVSSHAASTAPRLALRPNAQFLPNVNDKRSSAGSTDSKKPKSMWERRSTNDPFADGQNAEEIDEKASIKSAKPNNVHRVQLDFKPSMDDELELTSGQLVRILHEYDDGWALCIRMDRSQQGVAPRTCLSKQPVKSRDGSTGSNRSSAASSP</sequence>
<feature type="region of interest" description="Disordered" evidence="7">
    <location>
        <begin position="363"/>
        <end position="394"/>
    </location>
</feature>
<feature type="compositionally biased region" description="Polar residues" evidence="7">
    <location>
        <begin position="136"/>
        <end position="161"/>
    </location>
</feature>
<proteinExistence type="predicted"/>
<comment type="subcellular location">
    <subcellularLocation>
        <location evidence="1">Membrane</location>
        <topology evidence="1">Single-pass membrane protein</topology>
    </subcellularLocation>
</comment>
<dbReference type="GO" id="GO:0016020">
    <property type="term" value="C:membrane"/>
    <property type="evidence" value="ECO:0007669"/>
    <property type="project" value="UniProtKB-SubCell"/>
</dbReference>
<evidence type="ECO:0000256" key="8">
    <source>
        <dbReference type="SAM" id="Phobius"/>
    </source>
</evidence>
<evidence type="ECO:0000256" key="3">
    <source>
        <dbReference type="ARBA" id="ARBA00022692"/>
    </source>
</evidence>
<dbReference type="PROSITE" id="PS50002">
    <property type="entry name" value="SH3"/>
    <property type="match status" value="1"/>
</dbReference>
<feature type="region of interest" description="Disordered" evidence="7">
    <location>
        <begin position="112"/>
        <end position="177"/>
    </location>
</feature>
<dbReference type="OrthoDB" id="5340910at2759"/>
<evidence type="ECO:0000256" key="5">
    <source>
        <dbReference type="ARBA" id="ARBA00023136"/>
    </source>
</evidence>
<reference evidence="10" key="1">
    <citation type="journal article" date="2020" name="Stud. Mycol.">
        <title>101 Dothideomycetes genomes: a test case for predicting lifestyles and emergence of pathogens.</title>
        <authorList>
            <person name="Haridas S."/>
            <person name="Albert R."/>
            <person name="Binder M."/>
            <person name="Bloem J."/>
            <person name="Labutti K."/>
            <person name="Salamov A."/>
            <person name="Andreopoulos B."/>
            <person name="Baker S."/>
            <person name="Barry K."/>
            <person name="Bills G."/>
            <person name="Bluhm B."/>
            <person name="Cannon C."/>
            <person name="Castanera R."/>
            <person name="Culley D."/>
            <person name="Daum C."/>
            <person name="Ezra D."/>
            <person name="Gonzalez J."/>
            <person name="Henrissat B."/>
            <person name="Kuo A."/>
            <person name="Liang C."/>
            <person name="Lipzen A."/>
            <person name="Lutzoni F."/>
            <person name="Magnuson J."/>
            <person name="Mondo S."/>
            <person name="Nolan M."/>
            <person name="Ohm R."/>
            <person name="Pangilinan J."/>
            <person name="Park H.-J."/>
            <person name="Ramirez L."/>
            <person name="Alfaro M."/>
            <person name="Sun H."/>
            <person name="Tritt A."/>
            <person name="Yoshinaga Y."/>
            <person name="Zwiers L.-H."/>
            <person name="Turgeon B."/>
            <person name="Goodwin S."/>
            <person name="Spatafora J."/>
            <person name="Crous P."/>
            <person name="Grigoriev I."/>
        </authorList>
    </citation>
    <scope>NUCLEOTIDE SEQUENCE</scope>
    <source>
        <strain evidence="10">CBS 480.64</strain>
    </source>
</reference>
<dbReference type="InterPro" id="IPR035521">
    <property type="entry name" value="Fus1_SH3"/>
</dbReference>
<dbReference type="SUPFAM" id="SSF50044">
    <property type="entry name" value="SH3-domain"/>
    <property type="match status" value="1"/>
</dbReference>
<accession>A0A6A7C4M6</accession>
<evidence type="ECO:0000256" key="6">
    <source>
        <dbReference type="PROSITE-ProRule" id="PRU00192"/>
    </source>
</evidence>
<evidence type="ECO:0000256" key="4">
    <source>
        <dbReference type="ARBA" id="ARBA00022989"/>
    </source>
</evidence>
<dbReference type="InterPro" id="IPR036028">
    <property type="entry name" value="SH3-like_dom_sf"/>
</dbReference>
<feature type="region of interest" description="Disordered" evidence="7">
    <location>
        <begin position="232"/>
        <end position="302"/>
    </location>
</feature>
<feature type="compositionally biased region" description="Basic residues" evidence="7">
    <location>
        <begin position="1"/>
        <end position="12"/>
    </location>
</feature>
<feature type="compositionally biased region" description="Low complexity" evidence="7">
    <location>
        <begin position="381"/>
        <end position="394"/>
    </location>
</feature>